<organism evidence="2 3">
    <name type="scientific">Paraphaeosphaeria sporulosa</name>
    <dbReference type="NCBI Taxonomy" id="1460663"/>
    <lineage>
        <taxon>Eukaryota</taxon>
        <taxon>Fungi</taxon>
        <taxon>Dikarya</taxon>
        <taxon>Ascomycota</taxon>
        <taxon>Pezizomycotina</taxon>
        <taxon>Dothideomycetes</taxon>
        <taxon>Pleosporomycetidae</taxon>
        <taxon>Pleosporales</taxon>
        <taxon>Massarineae</taxon>
        <taxon>Didymosphaeriaceae</taxon>
        <taxon>Paraphaeosphaeria</taxon>
    </lineage>
</organism>
<dbReference type="RefSeq" id="XP_018032268.1">
    <property type="nucleotide sequence ID" value="XM_018184341.1"/>
</dbReference>
<dbReference type="Proteomes" id="UP000077069">
    <property type="component" value="Unassembled WGS sequence"/>
</dbReference>
<feature type="region of interest" description="Disordered" evidence="1">
    <location>
        <begin position="174"/>
        <end position="195"/>
    </location>
</feature>
<reference evidence="2 3" key="1">
    <citation type="submission" date="2016-05" db="EMBL/GenBank/DDBJ databases">
        <title>Comparative analysis of secretome profiles of manganese(II)-oxidizing ascomycete fungi.</title>
        <authorList>
            <consortium name="DOE Joint Genome Institute"/>
            <person name="Zeiner C.A."/>
            <person name="Purvine S.O."/>
            <person name="Zink E.M."/>
            <person name="Wu S."/>
            <person name="Pasa-Tolic L."/>
            <person name="Chaput D.L."/>
            <person name="Haridas S."/>
            <person name="Grigoriev I.V."/>
            <person name="Santelli C.M."/>
            <person name="Hansel C.M."/>
        </authorList>
    </citation>
    <scope>NUCLEOTIDE SEQUENCE [LARGE SCALE GENOMIC DNA]</scope>
    <source>
        <strain evidence="2 3">AP3s5-JAC2a</strain>
    </source>
</reference>
<feature type="compositionally biased region" description="Low complexity" evidence="1">
    <location>
        <begin position="176"/>
        <end position="186"/>
    </location>
</feature>
<sequence>MVDTTVQRVVAAGGDATGQVGMSVPQRMGCPGSDGRQRPQDPPAPSDSDPEASALAARQVLSASENGGHASSLRGWRLGWASSESGRDGAPATRQGDVAKERLGTHAEDARQGHARCTTTWRAHVGRRVSAHGWPKRPSYRSRSDLLAAQGRGNVGGKLSSLATRVPIRRARRARAGAAGAARQAATGSRPGARSCDLGGGELGVGRGLEQALGISPRRRLRTVSCALLTAPVLGRGPIIARLPASVPETTLTRTAHASGCDGPAQTAERPATGRTTLIYHTYRQRRLCGAVHVDPICQSRVLVSPRLGLRACATQKPTLQSLGTTVKLEICPASLVETVGGPAASALPGSSRRFGRPSPNVPDDPQENPGGDCAETSHLAPPFRLHILGQLGKLGGDQTGKTSLCRSPCQDGWDFGMQATTRGATPRGTTPSAANAKAVNGAWSRRAWRLSRSHIVEQAR</sequence>
<feature type="region of interest" description="Disordered" evidence="1">
    <location>
        <begin position="17"/>
        <end position="54"/>
    </location>
</feature>
<dbReference type="AlphaFoldDB" id="A0A177C2N1"/>
<dbReference type="EMBL" id="KV441556">
    <property type="protein sequence ID" value="OAG01903.1"/>
    <property type="molecule type" value="Genomic_DNA"/>
</dbReference>
<evidence type="ECO:0000256" key="1">
    <source>
        <dbReference type="SAM" id="MobiDB-lite"/>
    </source>
</evidence>
<evidence type="ECO:0000313" key="3">
    <source>
        <dbReference type="Proteomes" id="UP000077069"/>
    </source>
</evidence>
<dbReference type="GeneID" id="28767827"/>
<feature type="region of interest" description="Disordered" evidence="1">
    <location>
        <begin position="343"/>
        <end position="377"/>
    </location>
</feature>
<dbReference type="OrthoDB" id="10672624at2759"/>
<accession>A0A177C2N1</accession>
<evidence type="ECO:0000313" key="2">
    <source>
        <dbReference type="EMBL" id="OAG01903.1"/>
    </source>
</evidence>
<dbReference type="InParanoid" id="A0A177C2N1"/>
<name>A0A177C2N1_9PLEO</name>
<proteinExistence type="predicted"/>
<protein>
    <submittedName>
        <fullName evidence="2">Uncharacterized protein</fullName>
    </submittedName>
</protein>
<gene>
    <name evidence="2" type="ORF">CC84DRAFT_1251807</name>
</gene>
<keyword evidence="3" id="KW-1185">Reference proteome</keyword>